<keyword evidence="1" id="KW-0812">Transmembrane</keyword>
<keyword evidence="3" id="KW-1185">Reference proteome</keyword>
<feature type="transmembrane region" description="Helical" evidence="1">
    <location>
        <begin position="186"/>
        <end position="206"/>
    </location>
</feature>
<evidence type="ECO:0008006" key="4">
    <source>
        <dbReference type="Google" id="ProtNLM"/>
    </source>
</evidence>
<feature type="transmembrane region" description="Helical" evidence="1">
    <location>
        <begin position="155"/>
        <end position="174"/>
    </location>
</feature>
<accession>A0A7G9GRJ9</accession>
<evidence type="ECO:0000313" key="2">
    <source>
        <dbReference type="EMBL" id="QNM13431.1"/>
    </source>
</evidence>
<feature type="transmembrane region" description="Helical" evidence="1">
    <location>
        <begin position="129"/>
        <end position="148"/>
    </location>
</feature>
<dbReference type="Proteomes" id="UP000515856">
    <property type="component" value="Chromosome"/>
</dbReference>
<dbReference type="KEGG" id="ehn:H9Q80_05645"/>
<feature type="transmembrane region" description="Helical" evidence="1">
    <location>
        <begin position="249"/>
        <end position="268"/>
    </location>
</feature>
<feature type="transmembrane region" description="Helical" evidence="1">
    <location>
        <begin position="227"/>
        <end position="243"/>
    </location>
</feature>
<dbReference type="RefSeq" id="WP_117536600.1">
    <property type="nucleotide sequence ID" value="NZ_CP060636.1"/>
</dbReference>
<proteinExistence type="predicted"/>
<evidence type="ECO:0000256" key="1">
    <source>
        <dbReference type="SAM" id="Phobius"/>
    </source>
</evidence>
<keyword evidence="1" id="KW-1133">Transmembrane helix</keyword>
<organism evidence="2 3">
    <name type="scientific">[Eubacterium] hominis</name>
    <dbReference type="NCBI Taxonomy" id="2764325"/>
    <lineage>
        <taxon>Bacteria</taxon>
        <taxon>Bacillati</taxon>
        <taxon>Bacillota</taxon>
        <taxon>Erysipelotrichia</taxon>
        <taxon>Erysipelotrichales</taxon>
        <taxon>Erysipelotrichaceae</taxon>
        <taxon>Amedibacillus</taxon>
    </lineage>
</organism>
<sequence>MQKCLSVKDYDIRIEKDMDGDEYYILSFGQLSHVKVTKRAFEIIKLMDGTKSFNTILTELNLNGINISEKDLDYFIENFIVKKNLLTDSKNEIKKNEKKVKMWIHIPIIESKKFNWLLRITKHLISRNVAIVLMAFVIFICLNSIYELVRSNIDIFNYINSLEILLLTYFAMFIHEIGHVSAAYKYGVQVGKIGFGIYMAYLVFFVDMTNTWRLDKNKRLVNDISGIYFQLITTIPIYLITILKPNVSLYLTILIIMISSLMNVIPVLKMDGYWLLTDFLNVHNVQIKTKQSINKLFVELTKKYKLKKRGQVYTLSKSTYFYGIYSIIYSLVKVVCIIFVCYALILLFMGWDNLINTISLVFKSFIERDFSTSLILLNKIFILLIPLFILINVSLSIIKEWKNKKIGGKNKCLDVKV</sequence>
<feature type="transmembrane region" description="Helical" evidence="1">
    <location>
        <begin position="371"/>
        <end position="395"/>
    </location>
</feature>
<dbReference type="EMBL" id="CP060636">
    <property type="protein sequence ID" value="QNM13431.1"/>
    <property type="molecule type" value="Genomic_DNA"/>
</dbReference>
<keyword evidence="1" id="KW-0472">Membrane</keyword>
<evidence type="ECO:0000313" key="3">
    <source>
        <dbReference type="Proteomes" id="UP000515856"/>
    </source>
</evidence>
<gene>
    <name evidence="2" type="ORF">H9Q80_05645</name>
</gene>
<reference evidence="2 3" key="1">
    <citation type="submission" date="2020-08" db="EMBL/GenBank/DDBJ databases">
        <authorList>
            <person name="Liu C."/>
            <person name="Sun Q."/>
        </authorList>
    </citation>
    <scope>NUCLEOTIDE SEQUENCE [LARGE SCALE GENOMIC DNA]</scope>
    <source>
        <strain evidence="2 3">NSJ-61</strain>
    </source>
</reference>
<protein>
    <recommendedName>
        <fullName evidence="4">Peptide zinc metalloprotease protein</fullName>
    </recommendedName>
</protein>
<dbReference type="AlphaFoldDB" id="A0A7G9GRJ9"/>
<name>A0A7G9GRJ9_9FIRM</name>
<feature type="transmembrane region" description="Helical" evidence="1">
    <location>
        <begin position="327"/>
        <end position="351"/>
    </location>
</feature>